<sequence>MGLWARRTSWATGGVTLAGDALWCRRAGLREQFSAAIMALSQFVSISSAPAIHNA</sequence>
<proteinExistence type="predicted"/>
<dbReference type="Proteomes" id="UP000325466">
    <property type="component" value="Unassembled WGS sequence"/>
</dbReference>
<protein>
    <submittedName>
        <fullName evidence="1">Uncharacterized protein</fullName>
    </submittedName>
</protein>
<keyword evidence="2" id="KW-1185">Reference proteome</keyword>
<name>A0ABQ0YNA9_9NOCA</name>
<organism evidence="1 2">
    <name type="scientific">Rhodococcus aetherivorans</name>
    <dbReference type="NCBI Taxonomy" id="191292"/>
    <lineage>
        <taxon>Bacteria</taxon>
        <taxon>Bacillati</taxon>
        <taxon>Actinomycetota</taxon>
        <taxon>Actinomycetes</taxon>
        <taxon>Mycobacteriales</taxon>
        <taxon>Nocardiaceae</taxon>
        <taxon>Rhodococcus</taxon>
    </lineage>
</organism>
<comment type="caution">
    <text evidence="1">The sequence shown here is derived from an EMBL/GenBank/DDBJ whole genome shotgun (WGS) entry which is preliminary data.</text>
</comment>
<reference evidence="1 2" key="1">
    <citation type="journal article" date="2018" name="Biodegradation">
        <title>1,4-Dioxane degradation characteristics of Rhodococcus aetherivorans JCM 14343.</title>
        <authorList>
            <person name="Inoue D."/>
            <person name="Tsunoda T."/>
            <person name="Yamamoto N."/>
            <person name="Ike M."/>
            <person name="Sei K."/>
        </authorList>
    </citation>
    <scope>NUCLEOTIDE SEQUENCE [LARGE SCALE GENOMIC DNA]</scope>
    <source>
        <strain evidence="1 2">JCM 14343</strain>
    </source>
</reference>
<dbReference type="EMBL" id="BLAH01000089">
    <property type="protein sequence ID" value="GES37980.1"/>
    <property type="molecule type" value="Genomic_DNA"/>
</dbReference>
<evidence type="ECO:0000313" key="1">
    <source>
        <dbReference type="EMBL" id="GES37980.1"/>
    </source>
</evidence>
<evidence type="ECO:0000313" key="2">
    <source>
        <dbReference type="Proteomes" id="UP000325466"/>
    </source>
</evidence>
<gene>
    <name evidence="1" type="ORF">RAJCM14343_3240</name>
</gene>
<accession>A0ABQ0YNA9</accession>